<organism evidence="1">
    <name type="scientific">Candidatus Kentrum sp. LFY</name>
    <dbReference type="NCBI Taxonomy" id="2126342"/>
    <lineage>
        <taxon>Bacteria</taxon>
        <taxon>Pseudomonadati</taxon>
        <taxon>Pseudomonadota</taxon>
        <taxon>Gammaproteobacteria</taxon>
        <taxon>Candidatus Kentrum</taxon>
    </lineage>
</organism>
<dbReference type="EMBL" id="CAADFF010000069">
    <property type="protein sequence ID" value="VFJ95383.1"/>
    <property type="molecule type" value="Genomic_DNA"/>
</dbReference>
<name>A0A450US28_9GAMM</name>
<gene>
    <name evidence="2" type="ORF">BECKLFY1418A_GA0070994_10698</name>
    <name evidence="1" type="ORF">BECKLFY1418B_GA0070995_10698</name>
    <name evidence="3" type="ORF">BECKLFY1418C_GA0070996_10798</name>
</gene>
<dbReference type="AlphaFoldDB" id="A0A450US28"/>
<evidence type="ECO:0000313" key="2">
    <source>
        <dbReference type="EMBL" id="VFJ97381.1"/>
    </source>
</evidence>
<accession>A0A450US28</accession>
<evidence type="ECO:0000313" key="1">
    <source>
        <dbReference type="EMBL" id="VFJ95383.1"/>
    </source>
</evidence>
<protein>
    <submittedName>
        <fullName evidence="1">Uncharacterized protein</fullName>
    </submittedName>
</protein>
<reference evidence="1" key="1">
    <citation type="submission" date="2019-02" db="EMBL/GenBank/DDBJ databases">
        <authorList>
            <person name="Gruber-Vodicka R. H."/>
            <person name="Seah K. B. B."/>
        </authorList>
    </citation>
    <scope>NUCLEOTIDE SEQUENCE</scope>
    <source>
        <strain evidence="3">BECK_BY7</strain>
        <strain evidence="2">BECK_M6</strain>
        <strain evidence="1">BECK_M7</strain>
    </source>
</reference>
<sequence length="166" mass="18699">MTIFPFLSYHINSLPFVNNSLYARNRPPNHLKPTIPQYLPRTRLHSQIKRFTAKPNKLFPQLIIIFLSQLCCFHPINARVSKTVRTGNFAPARLNASRATSSSTPSISYNTRPGCTKTTQYSTLPFPLPWRTSNGFLVTGLSGKTRIHIFAPRLTCLVSARRAASI</sequence>
<proteinExistence type="predicted"/>
<evidence type="ECO:0000313" key="3">
    <source>
        <dbReference type="EMBL" id="VFK20809.1"/>
    </source>
</evidence>
<dbReference type="EMBL" id="CAADFN010000079">
    <property type="protein sequence ID" value="VFK20809.1"/>
    <property type="molecule type" value="Genomic_DNA"/>
</dbReference>
<dbReference type="EMBL" id="CAADFH010000069">
    <property type="protein sequence ID" value="VFJ97381.1"/>
    <property type="molecule type" value="Genomic_DNA"/>
</dbReference>